<reference evidence="9" key="1">
    <citation type="submission" date="2023-05" db="EMBL/GenBank/DDBJ databases">
        <title>Genomic Catalog of Human Bladder Bacteria.</title>
        <authorList>
            <person name="Du J."/>
        </authorList>
    </citation>
    <scope>NUCLEOTIDE SEQUENCE</scope>
    <source>
        <strain evidence="9">UMB7974B</strain>
    </source>
</reference>
<evidence type="ECO:0000256" key="6">
    <source>
        <dbReference type="ARBA" id="ARBA00023002"/>
    </source>
</evidence>
<dbReference type="PANTHER" id="PTHR30466:SF1">
    <property type="entry name" value="FMN REDUCTASE (NADH) RUTF"/>
    <property type="match status" value="1"/>
</dbReference>
<dbReference type="PANTHER" id="PTHR30466">
    <property type="entry name" value="FLAVIN REDUCTASE"/>
    <property type="match status" value="1"/>
</dbReference>
<dbReference type="GO" id="GO:0042537">
    <property type="term" value="P:benzene-containing compound metabolic process"/>
    <property type="evidence" value="ECO:0007669"/>
    <property type="project" value="InterPro"/>
</dbReference>
<evidence type="ECO:0000256" key="4">
    <source>
        <dbReference type="ARBA" id="ARBA00022630"/>
    </source>
</evidence>
<evidence type="ECO:0000256" key="1">
    <source>
        <dbReference type="ARBA" id="ARBA00005112"/>
    </source>
</evidence>
<dbReference type="GO" id="GO:0006208">
    <property type="term" value="P:pyrimidine nucleobase catabolic process"/>
    <property type="evidence" value="ECO:0007669"/>
    <property type="project" value="TreeGrafter"/>
</dbReference>
<keyword evidence="7" id="KW-0520">NAD</keyword>
<dbReference type="GO" id="GO:0010181">
    <property type="term" value="F:FMN binding"/>
    <property type="evidence" value="ECO:0007669"/>
    <property type="project" value="InterPro"/>
</dbReference>
<dbReference type="InterPro" id="IPR002563">
    <property type="entry name" value="Flavin_Rdtase-like_dom"/>
</dbReference>
<keyword evidence="6 9" id="KW-0560">Oxidoreductase</keyword>
<dbReference type="EMBL" id="JASPBL010000011">
    <property type="protein sequence ID" value="MDK8361212.1"/>
    <property type="molecule type" value="Genomic_DNA"/>
</dbReference>
<evidence type="ECO:0000313" key="10">
    <source>
        <dbReference type="Proteomes" id="UP001240589"/>
    </source>
</evidence>
<dbReference type="Proteomes" id="UP001240589">
    <property type="component" value="Unassembled WGS sequence"/>
</dbReference>
<dbReference type="InterPro" id="IPR011982">
    <property type="entry name" value="HPA_mOase_red"/>
</dbReference>
<evidence type="ECO:0000256" key="2">
    <source>
        <dbReference type="ARBA" id="ARBA00006032"/>
    </source>
</evidence>
<keyword evidence="5" id="KW-0058">Aromatic hydrocarbons catabolism</keyword>
<comment type="caution">
    <text evidence="9">The sequence shown here is derived from an EMBL/GenBank/DDBJ whole genome shotgun (WGS) entry which is preliminary data.</text>
</comment>
<dbReference type="GO" id="GO:0016651">
    <property type="term" value="F:oxidoreductase activity, acting on NAD(P)H"/>
    <property type="evidence" value="ECO:0007669"/>
    <property type="project" value="InterPro"/>
</dbReference>
<dbReference type="Gene3D" id="2.30.110.10">
    <property type="entry name" value="Electron Transport, Fmn-binding Protein, Chain A"/>
    <property type="match status" value="1"/>
</dbReference>
<evidence type="ECO:0000256" key="7">
    <source>
        <dbReference type="ARBA" id="ARBA00023027"/>
    </source>
</evidence>
<dbReference type="AlphaFoldDB" id="A0AAW6ZC52"/>
<evidence type="ECO:0000259" key="8">
    <source>
        <dbReference type="SMART" id="SM00903"/>
    </source>
</evidence>
<dbReference type="InterPro" id="IPR050268">
    <property type="entry name" value="NADH-dep_flavin_reductase"/>
</dbReference>
<evidence type="ECO:0000256" key="3">
    <source>
        <dbReference type="ARBA" id="ARBA00015398"/>
    </source>
</evidence>
<evidence type="ECO:0000256" key="5">
    <source>
        <dbReference type="ARBA" id="ARBA00022797"/>
    </source>
</evidence>
<comment type="similarity">
    <text evidence="2">Belongs to the non-flavoprotein flavin reductase family. HpaC subfamily.</text>
</comment>
<accession>A0AAW6ZC52</accession>
<comment type="pathway">
    <text evidence="1">Aromatic compound metabolism; 4-hydroxyphenylacetate degradation; pyruvate and succinate semialdehyde from 4-hydroxyphenylacetate: step 1/7.</text>
</comment>
<dbReference type="GO" id="GO:0042602">
    <property type="term" value="F:riboflavin reductase (NADPH) activity"/>
    <property type="evidence" value="ECO:0007669"/>
    <property type="project" value="TreeGrafter"/>
</dbReference>
<dbReference type="SUPFAM" id="SSF50475">
    <property type="entry name" value="FMN-binding split barrel"/>
    <property type="match status" value="1"/>
</dbReference>
<keyword evidence="4" id="KW-0285">Flavoprotein</keyword>
<dbReference type="GO" id="GO:0051287">
    <property type="term" value="F:NAD binding"/>
    <property type="evidence" value="ECO:0007669"/>
    <property type="project" value="InterPro"/>
</dbReference>
<dbReference type="InterPro" id="IPR012349">
    <property type="entry name" value="Split_barrel_FMN-bd"/>
</dbReference>
<name>A0AAW6ZC52_NEIMU</name>
<proteinExistence type="inferred from homology"/>
<feature type="domain" description="Flavin reductase like" evidence="8">
    <location>
        <begin position="16"/>
        <end position="164"/>
    </location>
</feature>
<dbReference type="RefSeq" id="WP_285045702.1">
    <property type="nucleotide sequence ID" value="NZ_JASOLC010000012.1"/>
</dbReference>
<protein>
    <recommendedName>
        <fullName evidence="3">4-hydroxyphenylacetate 3-monooxygenase reductase component</fullName>
    </recommendedName>
</protein>
<organism evidence="9 10">
    <name type="scientific">Neisseria mucosa</name>
    <dbReference type="NCBI Taxonomy" id="488"/>
    <lineage>
        <taxon>Bacteria</taxon>
        <taxon>Pseudomonadati</taxon>
        <taxon>Pseudomonadota</taxon>
        <taxon>Betaproteobacteria</taxon>
        <taxon>Neisseriales</taxon>
        <taxon>Neisseriaceae</taxon>
        <taxon>Neisseria</taxon>
    </lineage>
</organism>
<sequence>MTDSAHTLKHPFRDAMASCAAGVHVITTDGESGRYGITMTAVTPVTDEPPTIMLCINRKAAIIPILQTNRDLCINTLSESQQDIAEHFAGLTGLSPEERFAYHIWNRGKTGQLEVEDALAHLHGRIVSQHEIGTHFIFYVEINEIKNSGTHSPALLYFRRQFKSLE</sequence>
<dbReference type="NCBIfam" id="TIGR02296">
    <property type="entry name" value="HpaC"/>
    <property type="match status" value="1"/>
</dbReference>
<evidence type="ECO:0000313" key="9">
    <source>
        <dbReference type="EMBL" id="MDK8361212.1"/>
    </source>
</evidence>
<gene>
    <name evidence="9" type="primary">hpaC</name>
    <name evidence="9" type="ORF">QP792_03140</name>
</gene>
<dbReference type="Pfam" id="PF01613">
    <property type="entry name" value="Flavin_Reduct"/>
    <property type="match status" value="1"/>
</dbReference>
<dbReference type="SMART" id="SM00903">
    <property type="entry name" value="Flavin_Reduct"/>
    <property type="match status" value="1"/>
</dbReference>